<dbReference type="eggNOG" id="arCOG01465">
    <property type="taxonomic scope" value="Archaea"/>
</dbReference>
<keyword evidence="3" id="KW-1185">Reference proteome</keyword>
<dbReference type="Proteomes" id="UP000008138">
    <property type="component" value="Chromosome"/>
</dbReference>
<dbReference type="RefSeq" id="WP_013680896.1">
    <property type="nucleotide sequence ID" value="NC_015315.1"/>
</dbReference>
<keyword evidence="1" id="KW-0812">Transmembrane</keyword>
<dbReference type="KEGG" id="tuz:TUZN_2104"/>
<evidence type="ECO:0000313" key="2">
    <source>
        <dbReference type="EMBL" id="AEA13561.1"/>
    </source>
</evidence>
<dbReference type="AlphaFoldDB" id="F2L5D6"/>
<proteinExistence type="predicted"/>
<accession>F2L5D6</accession>
<gene>
    <name evidence="2" type="ordered locus">TUZN_2104</name>
</gene>
<evidence type="ECO:0000256" key="1">
    <source>
        <dbReference type="SAM" id="Phobius"/>
    </source>
</evidence>
<dbReference type="STRING" id="999630.TUZN_2104"/>
<feature type="transmembrane region" description="Helical" evidence="1">
    <location>
        <begin position="50"/>
        <end position="77"/>
    </location>
</feature>
<evidence type="ECO:0000313" key="3">
    <source>
        <dbReference type="Proteomes" id="UP000008138"/>
    </source>
</evidence>
<reference evidence="2 3" key="1">
    <citation type="journal article" date="2011" name="J. Bacteriol.">
        <title>Complete genome sequence of the thermoacidophilic crenarchaeon Thermoproteus uzoniensis 768-20.</title>
        <authorList>
            <person name="Mardanov A.V."/>
            <person name="Gumerov V.M."/>
            <person name="Beletsky A.V."/>
            <person name="Prokofeva M.I."/>
            <person name="Bonch-Osmolovskaya E.A."/>
            <person name="Ravin N.V."/>
            <person name="Skryabin K.G."/>
        </authorList>
    </citation>
    <scope>NUCLEOTIDE SEQUENCE [LARGE SCALE GENOMIC DNA]</scope>
    <source>
        <strain evidence="2 3">768-20</strain>
    </source>
</reference>
<feature type="transmembrane region" description="Helical" evidence="1">
    <location>
        <begin position="220"/>
        <end position="238"/>
    </location>
</feature>
<name>F2L5D6_THEU7</name>
<feature type="transmembrane region" description="Helical" evidence="1">
    <location>
        <begin position="15"/>
        <end position="38"/>
    </location>
</feature>
<dbReference type="PANTHER" id="PTHR43229">
    <property type="entry name" value="NODULATION PROTEIN J"/>
    <property type="match status" value="1"/>
</dbReference>
<reference key="2">
    <citation type="submission" date="2011-03" db="EMBL/GenBank/DDBJ databases">
        <title>Complete genome sequence of the thermoacidophilic crenarchaeon Thermoproteus uzoniensis 768-20.</title>
        <authorList>
            <person name="Mardanov A.V."/>
            <person name="Gumerov V.M."/>
            <person name="Beletsky A.V."/>
            <person name="Prokofeva M.I."/>
            <person name="Bonch-Osmolovskaya E.A."/>
            <person name="Ravin N.V."/>
            <person name="Skryabin K.G."/>
        </authorList>
    </citation>
    <scope>NUCLEOTIDE SEQUENCE</scope>
    <source>
        <strain>768-20</strain>
    </source>
</reference>
<feature type="transmembrane region" description="Helical" evidence="1">
    <location>
        <begin position="98"/>
        <end position="123"/>
    </location>
</feature>
<dbReference type="GeneID" id="10361614"/>
<keyword evidence="1" id="KW-0472">Membrane</keyword>
<dbReference type="PANTHER" id="PTHR43229:SF2">
    <property type="entry name" value="NODULATION PROTEIN J"/>
    <property type="match status" value="1"/>
</dbReference>
<dbReference type="HOGENOM" id="CLU_1092472_0_0_2"/>
<keyword evidence="1" id="KW-1133">Transmembrane helix</keyword>
<feature type="transmembrane region" description="Helical" evidence="1">
    <location>
        <begin position="135"/>
        <end position="157"/>
    </location>
</feature>
<sequence length="254" mass="27260">MRAGLYLAARHYTRYYALSLAFSLIAPFISGLFYLAGWVVTGGRADIDKFLYQLIGVVLIMLAQLATSDFLWTLHGLMSGGQLEYLAASPAGPLPTLVSYYLVQLVVFGTGFSTTTAVVVAAIKGPIYGVAVPLAVAVAAASSLPLIGIALCSAYLVPYLRNPSPITMLLNVAIVSLGGVVYPASVLPSALRLASSLLPFTEWAELVRGVALRLEVPPRALGQLLGYMAYFALGLLVWRSLMIRFKKSGLYHVW</sequence>
<dbReference type="OrthoDB" id="29215at2157"/>
<dbReference type="InterPro" id="IPR051784">
    <property type="entry name" value="Nod_factor_ABC_transporter"/>
</dbReference>
<dbReference type="EMBL" id="CP002590">
    <property type="protein sequence ID" value="AEA13561.1"/>
    <property type="molecule type" value="Genomic_DNA"/>
</dbReference>
<feature type="transmembrane region" description="Helical" evidence="1">
    <location>
        <begin position="169"/>
        <end position="191"/>
    </location>
</feature>
<organism evidence="2 3">
    <name type="scientific">Thermoproteus uzoniensis (strain 768-20)</name>
    <dbReference type="NCBI Taxonomy" id="999630"/>
    <lineage>
        <taxon>Archaea</taxon>
        <taxon>Thermoproteota</taxon>
        <taxon>Thermoprotei</taxon>
        <taxon>Thermoproteales</taxon>
        <taxon>Thermoproteaceae</taxon>
        <taxon>Thermoproteus</taxon>
    </lineage>
</organism>
<protein>
    <submittedName>
        <fullName evidence="2">ABC-2 type transporter</fullName>
    </submittedName>
</protein>